<dbReference type="PANTHER" id="PTHR13832:SF343">
    <property type="entry name" value="[PYRUVATE DEHYDROGENASE [ACETYL-TRANSFERRING]]-PHOSPHATASE 2, MITOCHONDRIAL"/>
    <property type="match status" value="1"/>
</dbReference>
<accession>A0ABV0S7E6</accession>
<dbReference type="Pfam" id="PF00481">
    <property type="entry name" value="PP2C"/>
    <property type="match status" value="1"/>
</dbReference>
<reference evidence="2 3" key="1">
    <citation type="submission" date="2021-06" db="EMBL/GenBank/DDBJ databases">
        <authorList>
            <person name="Palmer J.M."/>
        </authorList>
    </citation>
    <scope>NUCLEOTIDE SEQUENCE [LARGE SCALE GENOMIC DNA]</scope>
    <source>
        <strain evidence="2 3">XC_2019</strain>
        <tissue evidence="2">Muscle</tissue>
    </source>
</reference>
<proteinExistence type="predicted"/>
<evidence type="ECO:0000259" key="1">
    <source>
        <dbReference type="PROSITE" id="PS51746"/>
    </source>
</evidence>
<organism evidence="2 3">
    <name type="scientific">Xenoophorus captivus</name>
    <dbReference type="NCBI Taxonomy" id="1517983"/>
    <lineage>
        <taxon>Eukaryota</taxon>
        <taxon>Metazoa</taxon>
        <taxon>Chordata</taxon>
        <taxon>Craniata</taxon>
        <taxon>Vertebrata</taxon>
        <taxon>Euteleostomi</taxon>
        <taxon>Actinopterygii</taxon>
        <taxon>Neopterygii</taxon>
        <taxon>Teleostei</taxon>
        <taxon>Neoteleostei</taxon>
        <taxon>Acanthomorphata</taxon>
        <taxon>Ovalentaria</taxon>
        <taxon>Atherinomorphae</taxon>
        <taxon>Cyprinodontiformes</taxon>
        <taxon>Goodeidae</taxon>
        <taxon>Xenoophorus</taxon>
    </lineage>
</organism>
<dbReference type="PROSITE" id="PS51746">
    <property type="entry name" value="PPM_2"/>
    <property type="match status" value="1"/>
</dbReference>
<dbReference type="InterPro" id="IPR036457">
    <property type="entry name" value="PPM-type-like_dom_sf"/>
</dbReference>
<name>A0ABV0S7E6_9TELE</name>
<protein>
    <recommendedName>
        <fullName evidence="1">PPM-type phosphatase domain-containing protein</fullName>
    </recommendedName>
</protein>
<comment type="caution">
    <text evidence="2">The sequence shown here is derived from an EMBL/GenBank/DDBJ whole genome shotgun (WGS) entry which is preliminary data.</text>
</comment>
<evidence type="ECO:0000313" key="2">
    <source>
        <dbReference type="EMBL" id="MEQ2216475.1"/>
    </source>
</evidence>
<keyword evidence="3" id="KW-1185">Reference proteome</keyword>
<dbReference type="Gene3D" id="3.60.40.10">
    <property type="entry name" value="PPM-type phosphatase domain"/>
    <property type="match status" value="1"/>
</dbReference>
<dbReference type="Proteomes" id="UP001434883">
    <property type="component" value="Unassembled WGS sequence"/>
</dbReference>
<evidence type="ECO:0000313" key="3">
    <source>
        <dbReference type="Proteomes" id="UP001434883"/>
    </source>
</evidence>
<gene>
    <name evidence="2" type="ORF">XENOCAPTIV_016772</name>
</gene>
<dbReference type="InterPro" id="IPR001932">
    <property type="entry name" value="PPM-type_phosphatase-like_dom"/>
</dbReference>
<dbReference type="SUPFAM" id="SSF81606">
    <property type="entry name" value="PP2C-like"/>
    <property type="match status" value="1"/>
</dbReference>
<sequence>MYGRVYSRILQRASNYRLAVYPTVPFQAVSERLLYYVAVAMMPKQTLEVLEKCMEHGRPVPPILQWYRNHADFNYRESASLYINHLRVFWQELLDNEEYDEGMRRLDADISLEAQVPFSNDLMKSTAIQVAFAGCTACVAHVGTDGIHVANAGDCRAVLGVQNDDGSWSAVPLSKDHNSQNHTELERIRAQHPPSERDTVVTDDRLLGVSWCHITFNKRKKSN</sequence>
<feature type="domain" description="PPM-type phosphatase" evidence="1">
    <location>
        <begin position="1"/>
        <end position="223"/>
    </location>
</feature>
<dbReference type="PANTHER" id="PTHR13832">
    <property type="entry name" value="PROTEIN PHOSPHATASE 2C"/>
    <property type="match status" value="1"/>
</dbReference>
<dbReference type="EMBL" id="JAHRIN010070706">
    <property type="protein sequence ID" value="MEQ2216475.1"/>
    <property type="molecule type" value="Genomic_DNA"/>
</dbReference>
<dbReference type="InterPro" id="IPR015655">
    <property type="entry name" value="PP2C"/>
</dbReference>